<evidence type="ECO:0000313" key="3">
    <source>
        <dbReference type="Proteomes" id="UP000715441"/>
    </source>
</evidence>
<keyword evidence="1" id="KW-0732">Signal</keyword>
<comment type="caution">
    <text evidence="2">The sequence shown here is derived from an EMBL/GenBank/DDBJ whole genome shotgun (WGS) entry which is preliminary data.</text>
</comment>
<feature type="chain" id="PRO_5046836164" description="LppX_LprAFG lipoprotein" evidence="1">
    <location>
        <begin position="30"/>
        <end position="252"/>
    </location>
</feature>
<feature type="signal peptide" evidence="1">
    <location>
        <begin position="1"/>
        <end position="29"/>
    </location>
</feature>
<evidence type="ECO:0008006" key="4">
    <source>
        <dbReference type="Google" id="ProtNLM"/>
    </source>
</evidence>
<sequence>MIRRRLARVVAACALLAACAACSPSPAPAQPTATAPVAAATTERLQGAQVADAVTAAYQSASTVHVRGTVPNPKQKGGSVSIDLQLSRDAAAGTLALGELVLPVVRAGRDYYFQFTAADVQIAKLAPSSPAGRALIGKWVSSKVQMSLFKNMPGDVVTLLDYQGFMGNIVNAIRRNPITDNGTETIDGVSMLAYHDNESATLDVTATSPHFLTRMTAPPTSQGALTFIDWNKAFTVTAPSPADIYNGPIGVA</sequence>
<evidence type="ECO:0000313" key="2">
    <source>
        <dbReference type="EMBL" id="NKQ56935.1"/>
    </source>
</evidence>
<reference evidence="2 3" key="1">
    <citation type="submission" date="2020-04" db="EMBL/GenBank/DDBJ databases">
        <title>Novel species.</title>
        <authorList>
            <person name="Teo W.F.A."/>
            <person name="Lipun K."/>
            <person name="Srisuk N."/>
            <person name="Duangmal K."/>
        </authorList>
    </citation>
    <scope>NUCLEOTIDE SEQUENCE [LARGE SCALE GENOMIC DNA]</scope>
    <source>
        <strain evidence="2 3">K13G38</strain>
    </source>
</reference>
<dbReference type="PROSITE" id="PS51257">
    <property type="entry name" value="PROKAR_LIPOPROTEIN"/>
    <property type="match status" value="1"/>
</dbReference>
<gene>
    <name evidence="2" type="ORF">HFP15_29110</name>
</gene>
<accession>A0ABX1JEW4</accession>
<protein>
    <recommendedName>
        <fullName evidence="4">LppX_LprAFG lipoprotein</fullName>
    </recommendedName>
</protein>
<proteinExistence type="predicted"/>
<organism evidence="2 3">
    <name type="scientific">Amycolatopsis acididurans</name>
    <dbReference type="NCBI Taxonomy" id="2724524"/>
    <lineage>
        <taxon>Bacteria</taxon>
        <taxon>Bacillati</taxon>
        <taxon>Actinomycetota</taxon>
        <taxon>Actinomycetes</taxon>
        <taxon>Pseudonocardiales</taxon>
        <taxon>Pseudonocardiaceae</taxon>
        <taxon>Amycolatopsis</taxon>
    </lineage>
</organism>
<dbReference type="Proteomes" id="UP000715441">
    <property type="component" value="Unassembled WGS sequence"/>
</dbReference>
<dbReference type="EMBL" id="JAAXLS010000029">
    <property type="protein sequence ID" value="NKQ56935.1"/>
    <property type="molecule type" value="Genomic_DNA"/>
</dbReference>
<name>A0ABX1JEW4_9PSEU</name>
<keyword evidence="3" id="KW-1185">Reference proteome</keyword>
<dbReference type="Gene3D" id="2.50.20.20">
    <property type="match status" value="1"/>
</dbReference>
<dbReference type="RefSeq" id="WP_168519965.1">
    <property type="nucleotide sequence ID" value="NZ_JAAXLS010000029.1"/>
</dbReference>
<evidence type="ECO:0000256" key="1">
    <source>
        <dbReference type="SAM" id="SignalP"/>
    </source>
</evidence>